<dbReference type="Pfam" id="PF02580">
    <property type="entry name" value="Tyr_Deacylase"/>
    <property type="match status" value="1"/>
</dbReference>
<proteinExistence type="predicted"/>
<organism evidence="2 3">
    <name type="scientific">Seminavis robusta</name>
    <dbReference type="NCBI Taxonomy" id="568900"/>
    <lineage>
        <taxon>Eukaryota</taxon>
        <taxon>Sar</taxon>
        <taxon>Stramenopiles</taxon>
        <taxon>Ochrophyta</taxon>
        <taxon>Bacillariophyta</taxon>
        <taxon>Bacillariophyceae</taxon>
        <taxon>Bacillariophycidae</taxon>
        <taxon>Naviculales</taxon>
        <taxon>Naviculaceae</taxon>
        <taxon>Seminavis</taxon>
    </lineage>
</organism>
<dbReference type="GO" id="GO:0005737">
    <property type="term" value="C:cytoplasm"/>
    <property type="evidence" value="ECO:0007669"/>
    <property type="project" value="InterPro"/>
</dbReference>
<evidence type="ECO:0000313" key="2">
    <source>
        <dbReference type="EMBL" id="CAB9515727.1"/>
    </source>
</evidence>
<accession>A0A9N8HK69</accession>
<protein>
    <submittedName>
        <fullName evidence="2">Uncharacterized protein</fullName>
    </submittedName>
</protein>
<dbReference type="OrthoDB" id="47644at2759"/>
<evidence type="ECO:0000256" key="1">
    <source>
        <dbReference type="SAM" id="MobiDB-lite"/>
    </source>
</evidence>
<dbReference type="InterPro" id="IPR003732">
    <property type="entry name" value="Daa-tRNA_deacyls_DTD"/>
</dbReference>
<evidence type="ECO:0000313" key="3">
    <source>
        <dbReference type="Proteomes" id="UP001153069"/>
    </source>
</evidence>
<dbReference type="SUPFAM" id="SSF69500">
    <property type="entry name" value="DTD-like"/>
    <property type="match status" value="1"/>
</dbReference>
<feature type="region of interest" description="Disordered" evidence="1">
    <location>
        <begin position="415"/>
        <end position="437"/>
    </location>
</feature>
<gene>
    <name evidence="2" type="ORF">SEMRO_734_G194730.1</name>
</gene>
<dbReference type="GO" id="GO:0051499">
    <property type="term" value="F:D-aminoacyl-tRNA deacylase activity"/>
    <property type="evidence" value="ECO:0007669"/>
    <property type="project" value="InterPro"/>
</dbReference>
<name>A0A9N8HK69_9STRA</name>
<dbReference type="EMBL" id="CAICTM010000733">
    <property type="protein sequence ID" value="CAB9515727.1"/>
    <property type="molecule type" value="Genomic_DNA"/>
</dbReference>
<dbReference type="Proteomes" id="UP001153069">
    <property type="component" value="Unassembled WGS sequence"/>
</dbReference>
<reference evidence="2" key="1">
    <citation type="submission" date="2020-06" db="EMBL/GenBank/DDBJ databases">
        <authorList>
            <consortium name="Plant Systems Biology data submission"/>
        </authorList>
    </citation>
    <scope>NUCLEOTIDE SEQUENCE</scope>
    <source>
        <strain evidence="2">D6</strain>
    </source>
</reference>
<dbReference type="Gene3D" id="3.50.80.10">
    <property type="entry name" value="D-tyrosyl-tRNA(Tyr) deacylase"/>
    <property type="match status" value="1"/>
</dbReference>
<dbReference type="InterPro" id="IPR023509">
    <property type="entry name" value="DTD-like_sf"/>
</dbReference>
<keyword evidence="3" id="KW-1185">Reference proteome</keyword>
<comment type="caution">
    <text evidence="2">The sequence shown here is derived from an EMBL/GenBank/DDBJ whole genome shotgun (WGS) entry which is preliminary data.</text>
</comment>
<sequence length="475" mass="52865">MPLTKHSWGLTALAATSGIGAWLIWKTLHATNAKTKQKHHGSPLNIIVAANKTTMTDASERSTTSTATTLTTCSTLGEEEIKEAWEGGHENINLKILRHLLEAKQARRKSRKRQNNQYSKLNLFSHLLTRLETTLDEQTRIETKLLRMQQHQPLALPPSTTPIPQQPSSHNNSTVCMVVQRYRGATLLCDEQEIVRVGSNTSVDHTLSMTKPSGGKAYCGLLIYVSFAQGCTQQAVKAASKIVVNLPLLTLGGWGDGSKTMNVIDLAKSHPNAASITIVPQANLINKIKGQGKSIQYHGQIDKEEGNALYHYFVNSIRGLVLEQQCKWRDQPLPDWYAKACSAQTGTTPERVSPAIPPEDLFRTPMYKSWDEKGIPLTDSEDEPMTKSAQKRLRKTQAAHRVRHLRYHQYVKNRGGAEAPHQEKENQKPSEQSSQQHWATAIDESFVQVVAGSFGKRQSLEFTSCMGPLCHVVQI</sequence>
<dbReference type="AlphaFoldDB" id="A0A9N8HK69"/>